<dbReference type="Proteomes" id="UP001162131">
    <property type="component" value="Unassembled WGS sequence"/>
</dbReference>
<reference evidence="3" key="1">
    <citation type="submission" date="2021-09" db="EMBL/GenBank/DDBJ databases">
        <authorList>
            <consortium name="AG Swart"/>
            <person name="Singh M."/>
            <person name="Singh A."/>
            <person name="Seah K."/>
            <person name="Emmerich C."/>
        </authorList>
    </citation>
    <scope>NUCLEOTIDE SEQUENCE</scope>
    <source>
        <strain evidence="3">ATCC30299</strain>
    </source>
</reference>
<dbReference type="InterPro" id="IPR009091">
    <property type="entry name" value="RCC1/BLIP-II"/>
</dbReference>
<dbReference type="InterPro" id="IPR051210">
    <property type="entry name" value="Ub_ligase/GEF_domain"/>
</dbReference>
<comment type="caution">
    <text evidence="3">The sequence shown here is derived from an EMBL/GenBank/DDBJ whole genome shotgun (WGS) entry which is preliminary data.</text>
</comment>
<dbReference type="EMBL" id="CAJZBQ010000052">
    <property type="protein sequence ID" value="CAG9330821.1"/>
    <property type="molecule type" value="Genomic_DNA"/>
</dbReference>
<sequence>MISKKYGAFWLSQSTGISSDIPPPKHLFGSDFSIKSCAVGIKKGICLAEDGKVYEKGLTKEEIKDPPAEIFIQTAIKAIACNDMVGIMISNQGEVFIWGVDSKQSGLFIEPGLYSSEIPVKIPQLEEIIQGSIGKTHAAVIDSMGHLFTWGSGSQGELGTLGFSINHQPPMIVESAKIFKAKQVLCGPSFTCICTDGCYVYLYGVIGSAHNYINSRRSSIVRRLPTGSPKKGSGNYPYTLPELEKYSITAVSCGNSFIVALTDSGEAYIFDDCMDLVKLPINYGDSITSIASTLDFAYGFSRSSSCIYEWREKFQNRLSSSTDFMECQLTYWIGKVYAVHNEHNNLISLVSTCSHMAGLLYEAEEPGTHQIARYLTELAPYKRSEYANKLIGSVFDSLDYNMEKNSSLRSSLRGSIDLTITKGHEDLERLYPKGDNDKTIERIIQCRIEHDRKERLSKSIFPLVYPVLKSCFSQIKEFAGIKCIYDKTLAAALIPGIIGNLYHRFKIESEAFAFQAIKRFSNYQKFNENNEYPIYDPRKKEAARGILQEISALAHKYKLLAFTLIKEREILCLQKKTAALTLKQAIKDMNKKALKRKFERWLKVDANERSDGQKSIEKILKKCIILYERAHFKQALKIWINSSDPEKINKWKQDYQRKMSSKIIFTRISSHIKRLKKKIFNRINNYSLGANEEESPIINPSELNFKGVFQKLKSDRELIMEEKLQILEDCLQKHYLNVLSDSWSNLIDDGKLRTYSIMNLSNTNDETSNNTPEALKQDDDMVLMHSIESMPKSHSTVSVNVNQLSVFPDLHTRLSERDQEKLDFVSPSDSDGFILDLPGEKRSQPVELEESEISRLSSTTFTRHTPTINQIYKAPEVEIDIEAEISNNSSRSNLYANHSSQQSFDSSSYQQKLIQNMISSPKIYKEKDKDKALKIALNSGRPPWKPSSKSPAIAPVHKAIVSPTNKRQQYDTELKQRMRFIVKKKSGFITPNFERLNGFSPQNLLEFTDSVPTDSAPTESDPSPCRDVKNCVFDPNMSFETKPEEDKRVKLSYQKLIKYRKGISALEKAVSKSLSNAISESLAKIKLKSPSKVGNKGRETNSKARDIPWQHRLYLVASDNLLRVMRKIYKKVFVAKLKRYR</sequence>
<dbReference type="PANTHER" id="PTHR22870">
    <property type="entry name" value="REGULATOR OF CHROMOSOME CONDENSATION"/>
    <property type="match status" value="1"/>
</dbReference>
<dbReference type="InterPro" id="IPR000408">
    <property type="entry name" value="Reg_chr_condens"/>
</dbReference>
<evidence type="ECO:0000313" key="3">
    <source>
        <dbReference type="EMBL" id="CAG9330821.1"/>
    </source>
</evidence>
<evidence type="ECO:0000256" key="1">
    <source>
        <dbReference type="ARBA" id="ARBA00022737"/>
    </source>
</evidence>
<keyword evidence="4" id="KW-1185">Reference proteome</keyword>
<dbReference type="Pfam" id="PF00415">
    <property type="entry name" value="RCC1"/>
    <property type="match status" value="1"/>
</dbReference>
<evidence type="ECO:0000313" key="4">
    <source>
        <dbReference type="Proteomes" id="UP001162131"/>
    </source>
</evidence>
<dbReference type="SUPFAM" id="SSF50985">
    <property type="entry name" value="RCC1/BLIP-II"/>
    <property type="match status" value="1"/>
</dbReference>
<proteinExistence type="predicted"/>
<accession>A0AAU9JZC5</accession>
<dbReference type="AlphaFoldDB" id="A0AAU9JZC5"/>
<dbReference type="PANTHER" id="PTHR22870:SF408">
    <property type="entry name" value="OS09G0560450 PROTEIN"/>
    <property type="match status" value="1"/>
</dbReference>
<gene>
    <name evidence="3" type="ORF">BSTOLATCC_MIC52233</name>
</gene>
<name>A0AAU9JZC5_9CILI</name>
<feature type="repeat" description="RCC1" evidence="2">
    <location>
        <begin position="145"/>
        <end position="197"/>
    </location>
</feature>
<protein>
    <submittedName>
        <fullName evidence="3">Uncharacterized protein</fullName>
    </submittedName>
</protein>
<dbReference type="Gene3D" id="2.130.10.30">
    <property type="entry name" value="Regulator of chromosome condensation 1/beta-lactamase-inhibitor protein II"/>
    <property type="match status" value="1"/>
</dbReference>
<feature type="repeat" description="RCC1" evidence="2">
    <location>
        <begin position="93"/>
        <end position="144"/>
    </location>
</feature>
<keyword evidence="1" id="KW-0677">Repeat</keyword>
<dbReference type="PROSITE" id="PS50012">
    <property type="entry name" value="RCC1_3"/>
    <property type="match status" value="2"/>
</dbReference>
<organism evidence="3 4">
    <name type="scientific">Blepharisma stoltei</name>
    <dbReference type="NCBI Taxonomy" id="1481888"/>
    <lineage>
        <taxon>Eukaryota</taxon>
        <taxon>Sar</taxon>
        <taxon>Alveolata</taxon>
        <taxon>Ciliophora</taxon>
        <taxon>Postciliodesmatophora</taxon>
        <taxon>Heterotrichea</taxon>
        <taxon>Heterotrichida</taxon>
        <taxon>Blepharismidae</taxon>
        <taxon>Blepharisma</taxon>
    </lineage>
</organism>
<evidence type="ECO:0000256" key="2">
    <source>
        <dbReference type="PROSITE-ProRule" id="PRU00235"/>
    </source>
</evidence>